<dbReference type="PANTHER" id="PTHR43278:SF1">
    <property type="entry name" value="IRON-SULFUR FLAVOPROTEIN MJ1083"/>
    <property type="match status" value="1"/>
</dbReference>
<evidence type="ECO:0000313" key="5">
    <source>
        <dbReference type="Proteomes" id="UP001168575"/>
    </source>
</evidence>
<gene>
    <name evidence="4" type="ORF">Q3982_04595</name>
</gene>
<feature type="domain" description="NADPH-dependent FMN reductase-like" evidence="3">
    <location>
        <begin position="4"/>
        <end position="109"/>
    </location>
</feature>
<evidence type="ECO:0000256" key="2">
    <source>
        <dbReference type="ARBA" id="ARBA00022643"/>
    </source>
</evidence>
<dbReference type="Gene3D" id="3.40.50.360">
    <property type="match status" value="1"/>
</dbReference>
<evidence type="ECO:0000256" key="1">
    <source>
        <dbReference type="ARBA" id="ARBA00022630"/>
    </source>
</evidence>
<dbReference type="PANTHER" id="PTHR43278">
    <property type="entry name" value="NAD(P)H-DEPENDENT FMN-CONTAINING OXIDOREDUCTASE YWQN-RELATED"/>
    <property type="match status" value="1"/>
</dbReference>
<organism evidence="4 5">
    <name type="scientific">Phoenicibacter congonensis</name>
    <dbReference type="NCBI Taxonomy" id="1944646"/>
    <lineage>
        <taxon>Bacteria</taxon>
        <taxon>Bacillati</taxon>
        <taxon>Actinomycetota</taxon>
        <taxon>Coriobacteriia</taxon>
        <taxon>Eggerthellales</taxon>
        <taxon>Eggerthellaceae</taxon>
        <taxon>Phoenicibacter</taxon>
    </lineage>
</organism>
<evidence type="ECO:0000259" key="3">
    <source>
        <dbReference type="Pfam" id="PF03358"/>
    </source>
</evidence>
<dbReference type="Pfam" id="PF03358">
    <property type="entry name" value="FMN_red"/>
    <property type="match status" value="1"/>
</dbReference>
<reference evidence="4" key="1">
    <citation type="submission" date="2023-07" db="EMBL/GenBank/DDBJ databases">
        <title>Between Cages and Wild: Unraveling the Impact of Captivity on Animal Microbiomes and Antimicrobial Resistance.</title>
        <authorList>
            <person name="Schmartz G.P."/>
            <person name="Rehner J."/>
            <person name="Schuff M.J."/>
            <person name="Becker S.L."/>
            <person name="Kravczyk M."/>
            <person name="Gurevich A."/>
            <person name="Francke R."/>
            <person name="Mueller R."/>
            <person name="Keller V."/>
            <person name="Keller A."/>
        </authorList>
    </citation>
    <scope>NUCLEOTIDE SEQUENCE</scope>
    <source>
        <strain evidence="4">S12M_St_49</strain>
    </source>
</reference>
<dbReference type="InterPro" id="IPR051796">
    <property type="entry name" value="ISF_SsuE-like"/>
</dbReference>
<dbReference type="Proteomes" id="UP001168575">
    <property type="component" value="Unassembled WGS sequence"/>
</dbReference>
<dbReference type="GO" id="GO:0016491">
    <property type="term" value="F:oxidoreductase activity"/>
    <property type="evidence" value="ECO:0007669"/>
    <property type="project" value="InterPro"/>
</dbReference>
<evidence type="ECO:0000313" key="4">
    <source>
        <dbReference type="EMBL" id="MDO4841938.1"/>
    </source>
</evidence>
<comment type="caution">
    <text evidence="4">The sequence shown here is derived from an EMBL/GenBank/DDBJ whole genome shotgun (WGS) entry which is preliminary data.</text>
</comment>
<keyword evidence="1" id="KW-0285">Flavoprotein</keyword>
<sequence length="159" mass="17528">MSLISIICGSPREEGRCQCFASGVFEEKIAMNPDSEVALVSIADMDICGCDGCDGCKDDFECVIDDDMPDIMEYFRESDELIIVSPIYMAGVPSQFKAVLDRLQPLFWEDVRHGEMKPAEVHLFGEGKDPYGSDGAVLSIKSALHVAGYEVKNVELHIN</sequence>
<dbReference type="InterPro" id="IPR005025">
    <property type="entry name" value="FMN_Rdtase-like_dom"/>
</dbReference>
<protein>
    <submittedName>
        <fullName evidence="4">Flavodoxin family protein</fullName>
    </submittedName>
</protein>
<keyword evidence="2" id="KW-0288">FMN</keyword>
<dbReference type="AlphaFoldDB" id="A0AA43RHJ3"/>
<dbReference type="SUPFAM" id="SSF52218">
    <property type="entry name" value="Flavoproteins"/>
    <property type="match status" value="1"/>
</dbReference>
<proteinExistence type="predicted"/>
<keyword evidence="5" id="KW-1185">Reference proteome</keyword>
<name>A0AA43RHJ3_9ACTN</name>
<dbReference type="InterPro" id="IPR029039">
    <property type="entry name" value="Flavoprotein-like_sf"/>
</dbReference>
<accession>A0AA43RHJ3</accession>
<dbReference type="EMBL" id="JAUMVS010000067">
    <property type="protein sequence ID" value="MDO4841938.1"/>
    <property type="molecule type" value="Genomic_DNA"/>
</dbReference>